<sequence length="261" mass="28854">MDIQRYIGLAQDIFAIALVAIFPLIDLPATQRLKQFSSGPARLALYRRSVFSTWVFTITAIALSSLGSLLVVSRQPGDLPWLDGNAVMHAVVAIGLVALFAWILWPSVQCALNRGIRQQYFQAYRSSFIRFLLPVSRQERTWWVVLSVTAGVCEELLYRGFMLQYLRGHLSGGPALGLTLAWLLSSLAFGAGHFYQGARGVVETTVAGWVFGLLAIFTGNLILPIALHSLVDLRILLTYHPAQDAPEEATVLISGFRLQDH</sequence>
<organism evidence="3 4">
    <name type="scientific">Dyella flava</name>
    <dbReference type="NCBI Taxonomy" id="1920170"/>
    <lineage>
        <taxon>Bacteria</taxon>
        <taxon>Pseudomonadati</taxon>
        <taxon>Pseudomonadota</taxon>
        <taxon>Gammaproteobacteria</taxon>
        <taxon>Lysobacterales</taxon>
        <taxon>Rhodanobacteraceae</taxon>
        <taxon>Dyella</taxon>
    </lineage>
</organism>
<keyword evidence="1" id="KW-1133">Transmembrane helix</keyword>
<dbReference type="Pfam" id="PF02517">
    <property type="entry name" value="Rce1-like"/>
    <property type="match status" value="1"/>
</dbReference>
<dbReference type="RefSeq" id="WP_204680700.1">
    <property type="nucleotide sequence ID" value="NZ_BSNR01000018.1"/>
</dbReference>
<dbReference type="PANTHER" id="PTHR43592">
    <property type="entry name" value="CAAX AMINO TERMINAL PROTEASE"/>
    <property type="match status" value="1"/>
</dbReference>
<keyword evidence="1" id="KW-0472">Membrane</keyword>
<evidence type="ECO:0000256" key="1">
    <source>
        <dbReference type="SAM" id="Phobius"/>
    </source>
</evidence>
<feature type="transmembrane region" description="Helical" evidence="1">
    <location>
        <begin position="207"/>
        <end position="227"/>
    </location>
</feature>
<keyword evidence="4" id="KW-1185">Reference proteome</keyword>
<keyword evidence="1" id="KW-0812">Transmembrane</keyword>
<dbReference type="InterPro" id="IPR003675">
    <property type="entry name" value="Rce1/LyrA-like_dom"/>
</dbReference>
<keyword evidence="3" id="KW-0482">Metalloprotease</keyword>
<comment type="caution">
    <text evidence="3">The sequence shown here is derived from an EMBL/GenBank/DDBJ whole genome shotgun (WGS) entry which is preliminary data.</text>
</comment>
<feature type="transmembrane region" description="Helical" evidence="1">
    <location>
        <begin position="45"/>
        <end position="66"/>
    </location>
</feature>
<feature type="transmembrane region" description="Helical" evidence="1">
    <location>
        <begin position="86"/>
        <end position="105"/>
    </location>
</feature>
<gene>
    <name evidence="3" type="ORF">ISP19_07280</name>
</gene>
<feature type="domain" description="CAAX prenyl protease 2/Lysostaphin resistance protein A-like" evidence="2">
    <location>
        <begin position="141"/>
        <end position="233"/>
    </location>
</feature>
<feature type="transmembrane region" description="Helical" evidence="1">
    <location>
        <begin position="175"/>
        <end position="195"/>
    </location>
</feature>
<proteinExistence type="predicted"/>
<dbReference type="GO" id="GO:0008237">
    <property type="term" value="F:metallopeptidase activity"/>
    <property type="evidence" value="ECO:0007669"/>
    <property type="project" value="UniProtKB-KW"/>
</dbReference>
<evidence type="ECO:0000259" key="2">
    <source>
        <dbReference type="Pfam" id="PF02517"/>
    </source>
</evidence>
<dbReference type="EMBL" id="JADIKE010000031">
    <property type="protein sequence ID" value="MBM7125184.1"/>
    <property type="molecule type" value="Genomic_DNA"/>
</dbReference>
<keyword evidence="3" id="KW-0645">Protease</keyword>
<evidence type="ECO:0000313" key="4">
    <source>
        <dbReference type="Proteomes" id="UP001430149"/>
    </source>
</evidence>
<dbReference type="PANTHER" id="PTHR43592:SF15">
    <property type="entry name" value="CAAX AMINO TERMINAL PROTEASE FAMILY PROTEIN"/>
    <property type="match status" value="1"/>
</dbReference>
<accession>A0ABS2K226</accession>
<feature type="transmembrane region" description="Helical" evidence="1">
    <location>
        <begin position="6"/>
        <end position="25"/>
    </location>
</feature>
<evidence type="ECO:0000313" key="3">
    <source>
        <dbReference type="EMBL" id="MBM7125184.1"/>
    </source>
</evidence>
<keyword evidence="3" id="KW-0378">Hydrolase</keyword>
<reference evidence="3" key="1">
    <citation type="submission" date="2020-10" db="EMBL/GenBank/DDBJ databases">
        <title>Phylogeny of dyella-like bacteria.</title>
        <authorList>
            <person name="Fu J."/>
        </authorList>
    </citation>
    <scope>NUCLEOTIDE SEQUENCE</scope>
    <source>
        <strain evidence="3">DHOC52</strain>
    </source>
</reference>
<name>A0ABS2K226_9GAMM</name>
<protein>
    <submittedName>
        <fullName evidence="3">CPBP family intramembrane metalloprotease</fullName>
    </submittedName>
</protein>
<dbReference type="Proteomes" id="UP001430149">
    <property type="component" value="Unassembled WGS sequence"/>
</dbReference>